<organism evidence="2 3">
    <name type="scientific">Mycobacterium servetii</name>
    <dbReference type="NCBI Taxonomy" id="3237418"/>
    <lineage>
        <taxon>Bacteria</taxon>
        <taxon>Bacillati</taxon>
        <taxon>Actinomycetota</taxon>
        <taxon>Actinomycetes</taxon>
        <taxon>Mycobacteriales</taxon>
        <taxon>Mycobacteriaceae</taxon>
        <taxon>Mycobacterium</taxon>
    </lineage>
</organism>
<name>A0ABV4C3K1_9MYCO</name>
<dbReference type="Proteomes" id="UP001564760">
    <property type="component" value="Unassembled WGS sequence"/>
</dbReference>
<dbReference type="RefSeq" id="WP_369738825.1">
    <property type="nucleotide sequence ID" value="NZ_JBGEDP010000001.1"/>
</dbReference>
<comment type="caution">
    <text evidence="2">The sequence shown here is derived from an EMBL/GenBank/DDBJ whole genome shotgun (WGS) entry which is preliminary data.</text>
</comment>
<dbReference type="EMBL" id="JBGEDP010000001">
    <property type="protein sequence ID" value="MEY8016467.1"/>
    <property type="molecule type" value="Genomic_DNA"/>
</dbReference>
<gene>
    <name evidence="2" type="ORF">AB8998_16420</name>
</gene>
<evidence type="ECO:0000313" key="2">
    <source>
        <dbReference type="EMBL" id="MEY8016467.1"/>
    </source>
</evidence>
<evidence type="ECO:0000313" key="3">
    <source>
        <dbReference type="Proteomes" id="UP001564760"/>
    </source>
</evidence>
<keyword evidence="3" id="KW-1185">Reference proteome</keyword>
<accession>A0ABV4C3K1</accession>
<reference evidence="2 3" key="1">
    <citation type="submission" date="2024-08" db="EMBL/GenBank/DDBJ databases">
        <title>Mycobacterium servetensis sp. nov., a novel rapid-growing mycobacterial species recovered from a human patient in Zaragoza, Spain.</title>
        <authorList>
            <person name="Tristancho-Baro A.I."/>
            <person name="Buenestado-Serrano S."/>
            <person name="Garcia De Viedma D."/>
            <person name="Milagro-Beamonte A."/>
            <person name="Burillo N."/>
            <person name="Sanz S."/>
            <person name="Lopez-Calleja A.I."/>
            <person name="Penas-Utrilla D."/>
            <person name="Guardingo M."/>
            <person name="Garcia M.J."/>
            <person name="Vinuelas-Bayon J."/>
        </authorList>
    </citation>
    <scope>NUCLEOTIDE SEQUENCE [LARGE SCALE GENOMIC DNA]</scope>
    <source>
        <strain evidence="3">HUMS_12744610</strain>
    </source>
</reference>
<evidence type="ECO:0008006" key="4">
    <source>
        <dbReference type="Google" id="ProtNLM"/>
    </source>
</evidence>
<feature type="compositionally biased region" description="Basic and acidic residues" evidence="1">
    <location>
        <begin position="35"/>
        <end position="44"/>
    </location>
</feature>
<sequence>MTTRERLHLLVDAMDDEQAERALRAVEPIAQSRSTRADAGRRPVPEFVGSFDSGRHDLSQRVDELLADGFGR</sequence>
<evidence type="ECO:0000256" key="1">
    <source>
        <dbReference type="SAM" id="MobiDB-lite"/>
    </source>
</evidence>
<proteinExistence type="predicted"/>
<feature type="region of interest" description="Disordered" evidence="1">
    <location>
        <begin position="27"/>
        <end position="55"/>
    </location>
</feature>
<protein>
    <recommendedName>
        <fullName evidence="4">Antitoxin VbhA domain-containing protein</fullName>
    </recommendedName>
</protein>